<reference evidence="1 2" key="1">
    <citation type="submission" date="2018-12" db="EMBL/GenBank/DDBJ databases">
        <authorList>
            <person name="Li S."/>
            <person name="Yang R."/>
            <person name="Chen G."/>
            <person name="Zou L."/>
            <person name="Zhang C."/>
            <person name="Chen Y."/>
            <person name="Liu Z."/>
            <person name="Li Y."/>
            <person name="Yan Y."/>
            <person name="Huang M."/>
            <person name="Chen T."/>
        </authorList>
    </citation>
    <scope>NUCLEOTIDE SEQUENCE [LARGE SCALE GENOMIC DNA]</scope>
    <source>
        <strain evidence="1 2">2014</strain>
    </source>
</reference>
<evidence type="ECO:0000313" key="1">
    <source>
        <dbReference type="EMBL" id="AZL75400.1"/>
    </source>
</evidence>
<accession>A0ABM7CV79</accession>
<keyword evidence="2" id="KW-1185">Reference proteome</keyword>
<dbReference type="Proteomes" id="UP000272622">
    <property type="component" value="Chromosome"/>
</dbReference>
<organism evidence="1 2">
    <name type="scientific">Pseudomonas oryziphila</name>
    <dbReference type="NCBI Taxonomy" id="2894079"/>
    <lineage>
        <taxon>Bacteria</taxon>
        <taxon>Pseudomonadati</taxon>
        <taxon>Pseudomonadota</taxon>
        <taxon>Gammaproteobacteria</taxon>
        <taxon>Pseudomonadales</taxon>
        <taxon>Pseudomonadaceae</taxon>
        <taxon>Pseudomonas</taxon>
    </lineage>
</organism>
<evidence type="ECO:0000313" key="2">
    <source>
        <dbReference type="Proteomes" id="UP000272622"/>
    </source>
</evidence>
<dbReference type="EMBL" id="CP034337">
    <property type="protein sequence ID" value="AZL75400.1"/>
    <property type="molecule type" value="Genomic_DNA"/>
</dbReference>
<gene>
    <name evidence="1" type="ORF">EI693_20880</name>
</gene>
<sequence>MHDNCRSGLVSRKGREAAPVFSYATKIAGAAVQPFRDTRPLLQRQLLPQLGRSPQSLRRFS</sequence>
<name>A0ABM7CV79_9PSED</name>
<proteinExistence type="predicted"/>
<protein>
    <submittedName>
        <fullName evidence="1">Uncharacterized protein</fullName>
    </submittedName>
</protein>